<dbReference type="RefSeq" id="WP_101172943.1">
    <property type="nucleotide sequence ID" value="NZ_JAKRKB010000024.1"/>
</dbReference>
<dbReference type="Proteomes" id="UP000233249">
    <property type="component" value="Unassembled WGS sequence"/>
</dbReference>
<gene>
    <name evidence="2" type="ORF">CXB45_01895</name>
</gene>
<organism evidence="2 3">
    <name type="scientific">Corynebacterium mastitidis</name>
    <dbReference type="NCBI Taxonomy" id="161890"/>
    <lineage>
        <taxon>Bacteria</taxon>
        <taxon>Bacillati</taxon>
        <taxon>Actinomycetota</taxon>
        <taxon>Actinomycetes</taxon>
        <taxon>Mycobacteriales</taxon>
        <taxon>Corynebacteriaceae</taxon>
        <taxon>Corynebacterium</taxon>
    </lineage>
</organism>
<accession>A0A2N0X9M7</accession>
<proteinExistence type="predicted"/>
<evidence type="ECO:0000256" key="1">
    <source>
        <dbReference type="SAM" id="MobiDB-lite"/>
    </source>
</evidence>
<dbReference type="OrthoDB" id="4412344at2"/>
<evidence type="ECO:0000313" key="2">
    <source>
        <dbReference type="EMBL" id="PKF69426.1"/>
    </source>
</evidence>
<sequence length="87" mass="8987">MALHLALDLHGATLGDLEALVSAARSAGAEDSSAIDVDTQNLTLSVRAHSPRRSAPEAAGQPHSGVGEAAVRSVIDILTGRQEPPRR</sequence>
<protein>
    <submittedName>
        <fullName evidence="2">Uncharacterized protein</fullName>
    </submittedName>
</protein>
<dbReference type="EMBL" id="PJAF01000003">
    <property type="protein sequence ID" value="PKF69426.1"/>
    <property type="molecule type" value="Genomic_DNA"/>
</dbReference>
<name>A0A2N0X9M7_9CORY</name>
<comment type="caution">
    <text evidence="2">The sequence shown here is derived from an EMBL/GenBank/DDBJ whole genome shotgun (WGS) entry which is preliminary data.</text>
</comment>
<evidence type="ECO:0000313" key="3">
    <source>
        <dbReference type="Proteomes" id="UP000233249"/>
    </source>
</evidence>
<feature type="region of interest" description="Disordered" evidence="1">
    <location>
        <begin position="48"/>
        <end position="72"/>
    </location>
</feature>
<dbReference type="AlphaFoldDB" id="A0A2N0X9M7"/>
<reference evidence="2 3" key="1">
    <citation type="submission" date="2017-12" db="EMBL/GenBank/DDBJ databases">
        <title>Corynebacterium mastitidis 16-1433 Genome.</title>
        <authorList>
            <person name="Gulvik C.A."/>
        </authorList>
    </citation>
    <scope>NUCLEOTIDE SEQUENCE [LARGE SCALE GENOMIC DNA]</scope>
    <source>
        <strain evidence="2 3">16-1433</strain>
    </source>
</reference>
<dbReference type="STRING" id="1121365.GCA_000375365_00293"/>